<evidence type="ECO:0000259" key="4">
    <source>
        <dbReference type="PROSITE" id="PS00622"/>
    </source>
</evidence>
<evidence type="ECO:0000313" key="6">
    <source>
        <dbReference type="Proteomes" id="UP000194432"/>
    </source>
</evidence>
<dbReference type="GO" id="GO:0006355">
    <property type="term" value="P:regulation of DNA-templated transcription"/>
    <property type="evidence" value="ECO:0007669"/>
    <property type="project" value="InterPro"/>
</dbReference>
<keyword evidence="1" id="KW-0805">Transcription regulation</keyword>
<dbReference type="Proteomes" id="UP000194432">
    <property type="component" value="Chromosome 1"/>
</dbReference>
<dbReference type="InterPro" id="IPR000792">
    <property type="entry name" value="Tscrpt_reg_LuxR_C"/>
</dbReference>
<accession>A0A240U4E6</accession>
<dbReference type="Gene3D" id="1.10.10.10">
    <property type="entry name" value="Winged helix-like DNA-binding domain superfamily/Winged helix DNA-binding domain"/>
    <property type="match status" value="1"/>
</dbReference>
<dbReference type="PROSITE" id="PS00622">
    <property type="entry name" value="HTH_LUXR_1"/>
    <property type="match status" value="1"/>
</dbReference>
<dbReference type="KEGG" id="acin:CBP34_12120"/>
<name>A0A240U4E6_9BURK</name>
<dbReference type="PANTHER" id="PTHR44688:SF16">
    <property type="entry name" value="DNA-BINDING TRANSCRIPTIONAL ACTIVATOR DEVR_DOSR"/>
    <property type="match status" value="1"/>
</dbReference>
<dbReference type="SUPFAM" id="SSF46894">
    <property type="entry name" value="C-terminal effector domain of the bipartite response regulators"/>
    <property type="match status" value="1"/>
</dbReference>
<keyword evidence="6" id="KW-1185">Reference proteome</keyword>
<dbReference type="Gene3D" id="3.30.450.80">
    <property type="entry name" value="Transcription factor LuxR-like, autoinducer-binding domain"/>
    <property type="match status" value="1"/>
</dbReference>
<dbReference type="InterPro" id="IPR036388">
    <property type="entry name" value="WH-like_DNA-bd_sf"/>
</dbReference>
<evidence type="ECO:0000256" key="1">
    <source>
        <dbReference type="ARBA" id="ARBA00023015"/>
    </source>
</evidence>
<dbReference type="GO" id="GO:0003677">
    <property type="term" value="F:DNA binding"/>
    <property type="evidence" value="ECO:0007669"/>
    <property type="project" value="UniProtKB-KW"/>
</dbReference>
<dbReference type="EMBL" id="CP021361">
    <property type="protein sequence ID" value="ART52248.1"/>
    <property type="molecule type" value="Genomic_DNA"/>
</dbReference>
<protein>
    <recommendedName>
        <fullName evidence="4">HTH luxR-type domain-containing protein</fullName>
    </recommendedName>
</protein>
<proteinExistence type="predicted"/>
<dbReference type="InterPro" id="IPR016032">
    <property type="entry name" value="Sig_transdc_resp-reg_C-effctor"/>
</dbReference>
<gene>
    <name evidence="5" type="ORF">CBP34_12120</name>
</gene>
<dbReference type="InterPro" id="IPR005143">
    <property type="entry name" value="TF_LuxR_autoind-bd_dom"/>
</dbReference>
<dbReference type="Pfam" id="PF00196">
    <property type="entry name" value="GerE"/>
    <property type="match status" value="1"/>
</dbReference>
<feature type="domain" description="HTH luxR-type" evidence="4">
    <location>
        <begin position="227"/>
        <end position="254"/>
    </location>
</feature>
<dbReference type="AlphaFoldDB" id="A0A240U4E6"/>
<keyword evidence="3" id="KW-0804">Transcription</keyword>
<dbReference type="InterPro" id="IPR036693">
    <property type="entry name" value="TF_LuxR_autoind-bd_dom_sf"/>
</dbReference>
<keyword evidence="2" id="KW-0238">DNA-binding</keyword>
<dbReference type="Pfam" id="PF03472">
    <property type="entry name" value="Autoind_bind"/>
    <property type="match status" value="1"/>
</dbReference>
<dbReference type="SUPFAM" id="SSF75516">
    <property type="entry name" value="Pheromone-binding domain of LuxR-like quorum-sensing transcription factors"/>
    <property type="match status" value="1"/>
</dbReference>
<organism evidence="5 6">
    <name type="scientific">Acidovorax carolinensis</name>
    <dbReference type="NCBI Taxonomy" id="553814"/>
    <lineage>
        <taxon>Bacteria</taxon>
        <taxon>Pseudomonadati</taxon>
        <taxon>Pseudomonadota</taxon>
        <taxon>Betaproteobacteria</taxon>
        <taxon>Burkholderiales</taxon>
        <taxon>Comamonadaceae</taxon>
        <taxon>Acidovorax</taxon>
    </lineage>
</organism>
<evidence type="ECO:0000256" key="3">
    <source>
        <dbReference type="ARBA" id="ARBA00023163"/>
    </source>
</evidence>
<dbReference type="PANTHER" id="PTHR44688">
    <property type="entry name" value="DNA-BINDING TRANSCRIPTIONAL ACTIVATOR DEVR_DOSR"/>
    <property type="match status" value="1"/>
</dbReference>
<reference evidence="5 6" key="1">
    <citation type="submission" date="2017-05" db="EMBL/GenBank/DDBJ databases">
        <title>Polyphasic characterization of four soil-derived phenanthrene-degrading Acidovorax strains and proposal of Acidovorax phenanthrenivorans sp. nov.</title>
        <authorList>
            <person name="Singleton D.R."/>
            <person name="Lee J."/>
            <person name="Dickey A.N."/>
            <person name="Stroud A."/>
            <person name="Scholl E.H."/>
            <person name="Wright F.A."/>
            <person name="Aitken M.D."/>
        </authorList>
    </citation>
    <scope>NUCLEOTIDE SEQUENCE [LARGE SCALE GENOMIC DNA]</scope>
    <source>
        <strain evidence="5">NA3</strain>
    </source>
</reference>
<sequence>MMACCSANWDARVMLHFQYTPDRIEPASGSPARGDNARVLQILPLITDARSPGEVISLFREAVVGLGADAGYFLSCLRDDATRTSFRSFWACDPAWPAEYAAQRWFEHDPWLRYASCDAEPTRASYLPCTSPEENAFIRAAAEHGFASALIAPAPSSVGLSRVGVLCLGSADPERFEGESYPRVRVLARALAMELHHSIAKSMREELLRGASLTESELHLLRCEAAGHSSKVIGAAMNLEAKTIDSRFQRVNAKLGAPDRRTAVRIARLYGLL</sequence>
<evidence type="ECO:0000313" key="5">
    <source>
        <dbReference type="EMBL" id="ART52248.1"/>
    </source>
</evidence>
<evidence type="ECO:0000256" key="2">
    <source>
        <dbReference type="ARBA" id="ARBA00023125"/>
    </source>
</evidence>
<dbReference type="SMART" id="SM00421">
    <property type="entry name" value="HTH_LUXR"/>
    <property type="match status" value="1"/>
</dbReference>